<dbReference type="RefSeq" id="XP_009850129.1">
    <property type="nucleotide sequence ID" value="XM_009851827.1"/>
</dbReference>
<dbReference type="VEuPathDB" id="FungiDB:NEUTE1DRAFT_61792"/>
<dbReference type="InterPro" id="IPR003789">
    <property type="entry name" value="Asn/Gln_tRNA_amidoTrase-B-like"/>
</dbReference>
<evidence type="ECO:0000256" key="1">
    <source>
        <dbReference type="RuleBase" id="RU365099"/>
    </source>
</evidence>
<reference evidence="3" key="1">
    <citation type="journal article" date="2011" name="Genetics">
        <title>Massive changes in genome architecture accompany the transition to self-fertility in the filamentous fungus Neurospora tetrasperma.</title>
        <authorList>
            <person name="Ellison C.E."/>
            <person name="Stajich J.E."/>
            <person name="Jacobson D.J."/>
            <person name="Natvig D.O."/>
            <person name="Lapidus A."/>
            <person name="Foster B."/>
            <person name="Aerts A."/>
            <person name="Riley R."/>
            <person name="Lindquist E.A."/>
            <person name="Grigoriev I.V."/>
            <person name="Taylor J.W."/>
        </authorList>
    </citation>
    <scope>NUCLEOTIDE SEQUENCE [LARGE SCALE GENOMIC DNA]</scope>
    <source>
        <strain evidence="3">FGSC 2508 / P0657</strain>
    </source>
</reference>
<name>F8MJ97_NEUT8</name>
<comment type="similarity">
    <text evidence="1">Belongs to the AIM41 family.</text>
</comment>
<comment type="subcellular location">
    <subcellularLocation>
        <location evidence="1">Mitochondrion</location>
    </subcellularLocation>
</comment>
<dbReference type="OrthoDB" id="538640at2759"/>
<dbReference type="PANTHER" id="PTHR28055:SF1">
    <property type="entry name" value="ALTERED INHERITANCE OF MITOCHONDRIA PROTEIN 41, MITOCHONDRIAL"/>
    <property type="match status" value="1"/>
</dbReference>
<dbReference type="AlphaFoldDB" id="F8MJ97"/>
<dbReference type="Proteomes" id="UP000008065">
    <property type="component" value="Unassembled WGS sequence"/>
</dbReference>
<gene>
    <name evidence="1" type="primary">AIM41</name>
    <name evidence="2" type="ORF">NEUTE1DRAFT_61792</name>
</gene>
<proteinExistence type="inferred from homology"/>
<protein>
    <recommendedName>
        <fullName evidence="1">Altered inheritance of mitochondria protein 41</fullName>
    </recommendedName>
</protein>
<dbReference type="Gene3D" id="1.10.1510.10">
    <property type="entry name" value="Uncharacterised protein YqeY/AIM41 PF09424, N-terminal domain"/>
    <property type="match status" value="1"/>
</dbReference>
<organism evidence="2 3">
    <name type="scientific">Neurospora tetrasperma (strain FGSC 2508 / ATCC MYA-4615 / P0657)</name>
    <dbReference type="NCBI Taxonomy" id="510951"/>
    <lineage>
        <taxon>Eukaryota</taxon>
        <taxon>Fungi</taxon>
        <taxon>Dikarya</taxon>
        <taxon>Ascomycota</taxon>
        <taxon>Pezizomycotina</taxon>
        <taxon>Sordariomycetes</taxon>
        <taxon>Sordariomycetidae</taxon>
        <taxon>Sordariales</taxon>
        <taxon>Sordariaceae</taxon>
        <taxon>Neurospora</taxon>
    </lineage>
</organism>
<evidence type="ECO:0000313" key="3">
    <source>
        <dbReference type="Proteomes" id="UP000008065"/>
    </source>
</evidence>
<evidence type="ECO:0000313" key="2">
    <source>
        <dbReference type="EMBL" id="EGO59941.1"/>
    </source>
</evidence>
<dbReference type="PANTHER" id="PTHR28055">
    <property type="entry name" value="ALTERED INHERITANCE OF MITOCHONDRIA PROTEIN 41, MITOCHONDRIAL"/>
    <property type="match status" value="1"/>
</dbReference>
<keyword evidence="1" id="KW-0496">Mitochondrion</keyword>
<dbReference type="HOGENOM" id="CLU_079430_0_0_1"/>
<dbReference type="GO" id="GO:0005739">
    <property type="term" value="C:mitochondrion"/>
    <property type="evidence" value="ECO:0007669"/>
    <property type="project" value="UniProtKB-SubCell"/>
</dbReference>
<dbReference type="SUPFAM" id="SSF89095">
    <property type="entry name" value="GatB/YqeY motif"/>
    <property type="match status" value="1"/>
</dbReference>
<dbReference type="InterPro" id="IPR019004">
    <property type="entry name" value="YqeY/Aim41"/>
</dbReference>
<dbReference type="EMBL" id="GL891303">
    <property type="protein sequence ID" value="EGO59941.1"/>
    <property type="molecule type" value="Genomic_DNA"/>
</dbReference>
<dbReference type="InterPro" id="IPR042184">
    <property type="entry name" value="YqeY/Aim41_N"/>
</dbReference>
<dbReference type="GO" id="GO:0016884">
    <property type="term" value="F:carbon-nitrogen ligase activity, with glutamine as amido-N-donor"/>
    <property type="evidence" value="ECO:0007669"/>
    <property type="project" value="UniProtKB-UniRule"/>
</dbReference>
<keyword evidence="3" id="KW-1185">Reference proteome</keyword>
<dbReference type="Pfam" id="PF09424">
    <property type="entry name" value="YqeY"/>
    <property type="match status" value="1"/>
</dbReference>
<accession>F8MJ97</accession>
<sequence>MAARLPASFIGSFLARSTSRQTCRFTRNAVTTTQWSSQQLSGKPIRAYSSDAAPAPAPLYAKLKGDLKVAMRAKDAPRLVVLRAVLAAVLNASKTSQPIETDAQLVALLRKTARTSQEAADQFRAAGRGDLVEKEEAQIRVLEEYVAGSGVQAVDEAELKDMVQAVQSELAAEGVDAKMGEVMKKLLGPGGRLDGKDVEKTLVARIVKEVMGTKA</sequence>
<dbReference type="GeneID" id="20828906"/>
<dbReference type="KEGG" id="nte:NEUTE1DRAFT61792"/>